<dbReference type="GO" id="GO:0000812">
    <property type="term" value="C:Swr1 complex"/>
    <property type="evidence" value="ECO:0007669"/>
    <property type="project" value="EnsemblFungi"/>
</dbReference>
<keyword evidence="7" id="KW-0347">Helicase</keyword>
<comment type="subunit">
    <text evidence="3">Component of the SWR1 chromatin-remodeling complex.</text>
</comment>
<evidence type="ECO:0000256" key="2">
    <source>
        <dbReference type="ARBA" id="ARBA00009220"/>
    </source>
</evidence>
<dbReference type="Gene3D" id="1.20.120.850">
    <property type="entry name" value="SWI2/SNF2 ATPases, N-terminal domain"/>
    <property type="match status" value="1"/>
</dbReference>
<dbReference type="PROSITE" id="PS51192">
    <property type="entry name" value="HELICASE_ATP_BIND_1"/>
    <property type="match status" value="1"/>
</dbReference>
<dbReference type="CDD" id="cd18003">
    <property type="entry name" value="DEXQc_SRCAP"/>
    <property type="match status" value="1"/>
</dbReference>
<evidence type="ECO:0000256" key="14">
    <source>
        <dbReference type="ARBA" id="ARBA00023242"/>
    </source>
</evidence>
<dbReference type="Pfam" id="PF00176">
    <property type="entry name" value="SNF2-rel_dom"/>
    <property type="match status" value="1"/>
</dbReference>
<keyword evidence="11" id="KW-0238">DNA-binding</keyword>
<evidence type="ECO:0000256" key="8">
    <source>
        <dbReference type="ARBA" id="ARBA00022840"/>
    </source>
</evidence>
<dbReference type="InterPro" id="IPR014012">
    <property type="entry name" value="HSA_dom"/>
</dbReference>
<dbReference type="InterPro" id="IPR002464">
    <property type="entry name" value="DNA/RNA_helicase_DEAH_CS"/>
</dbReference>
<dbReference type="CDD" id="cd18793">
    <property type="entry name" value="SF2_C_SNF"/>
    <property type="match status" value="1"/>
</dbReference>
<keyword evidence="10" id="KW-0805">Transcription regulation</keyword>
<dbReference type="Pfam" id="PF07529">
    <property type="entry name" value="HSA"/>
    <property type="match status" value="1"/>
</dbReference>
<dbReference type="EMBL" id="KV454406">
    <property type="protein sequence ID" value="ODQ68247.1"/>
    <property type="molecule type" value="Genomic_DNA"/>
</dbReference>
<feature type="compositionally biased region" description="Basic and acidic residues" evidence="19">
    <location>
        <begin position="134"/>
        <end position="143"/>
    </location>
</feature>
<feature type="domain" description="HSA" evidence="22">
    <location>
        <begin position="342"/>
        <end position="414"/>
    </location>
</feature>
<keyword evidence="8" id="KW-0067">ATP-binding</keyword>
<dbReference type="InterPro" id="IPR049730">
    <property type="entry name" value="SNF2/RAD54-like_C"/>
</dbReference>
<evidence type="ECO:0000256" key="5">
    <source>
        <dbReference type="ARBA" id="ARBA00022741"/>
    </source>
</evidence>
<evidence type="ECO:0000256" key="16">
    <source>
        <dbReference type="ARBA" id="ARBA00040599"/>
    </source>
</evidence>
<dbReference type="FunFam" id="3.40.50.10810:FF:000005">
    <property type="entry name" value="Photoperiod-independent early flowering 1"/>
    <property type="match status" value="1"/>
</dbReference>
<comment type="function">
    <text evidence="15">Catalytic component of the SWR1 complex which mediates the ATP-dependent exchange of histone H2A for the H2A variant HZT1 leading to transcriptional regulation of selected genes by chromatin remodeling.</text>
</comment>
<evidence type="ECO:0000256" key="15">
    <source>
        <dbReference type="ARBA" id="ARBA00037570"/>
    </source>
</evidence>
<comment type="similarity">
    <text evidence="2">Belongs to the SNF2/RAD54 helicase family. SWR1 subfamily.</text>
</comment>
<feature type="region of interest" description="Disordered" evidence="19">
    <location>
        <begin position="556"/>
        <end position="575"/>
    </location>
</feature>
<dbReference type="PANTHER" id="PTHR45685:SF1">
    <property type="entry name" value="HELICASE SRCAP"/>
    <property type="match status" value="1"/>
</dbReference>
<keyword evidence="5" id="KW-0547">Nucleotide-binding</keyword>
<comment type="catalytic activity">
    <reaction evidence="17">
        <text>ATP + H2O = ADP + phosphate + H(+)</text>
        <dbReference type="Rhea" id="RHEA:13065"/>
        <dbReference type="ChEBI" id="CHEBI:15377"/>
        <dbReference type="ChEBI" id="CHEBI:15378"/>
        <dbReference type="ChEBI" id="CHEBI:30616"/>
        <dbReference type="ChEBI" id="CHEBI:43474"/>
        <dbReference type="ChEBI" id="CHEBI:456216"/>
        <dbReference type="EC" id="3.6.4.12"/>
    </reaction>
</comment>
<evidence type="ECO:0000256" key="17">
    <source>
        <dbReference type="ARBA" id="ARBA00047995"/>
    </source>
</evidence>
<feature type="region of interest" description="Disordered" evidence="19">
    <location>
        <begin position="587"/>
        <end position="678"/>
    </location>
</feature>
<comment type="subcellular location">
    <subcellularLocation>
        <location evidence="1">Nucleus</location>
    </subcellularLocation>
</comment>
<evidence type="ECO:0000313" key="23">
    <source>
        <dbReference type="EMBL" id="ODQ68247.1"/>
    </source>
</evidence>
<dbReference type="SMART" id="SM00487">
    <property type="entry name" value="DEXDc"/>
    <property type="match status" value="1"/>
</dbReference>
<dbReference type="Pfam" id="PF00271">
    <property type="entry name" value="Helicase_C"/>
    <property type="match status" value="1"/>
</dbReference>
<dbReference type="InterPro" id="IPR050520">
    <property type="entry name" value="INO80/SWR1_helicase"/>
</dbReference>
<dbReference type="InterPro" id="IPR027417">
    <property type="entry name" value="P-loop_NTPase"/>
</dbReference>
<dbReference type="GO" id="GO:0005524">
    <property type="term" value="F:ATP binding"/>
    <property type="evidence" value="ECO:0007669"/>
    <property type="project" value="UniProtKB-KW"/>
</dbReference>
<keyword evidence="14" id="KW-0539">Nucleus</keyword>
<dbReference type="InterPro" id="IPR014001">
    <property type="entry name" value="Helicase_ATP-bd"/>
</dbReference>
<evidence type="ECO:0000256" key="11">
    <source>
        <dbReference type="ARBA" id="ARBA00023125"/>
    </source>
</evidence>
<protein>
    <recommendedName>
        <fullName evidence="16">Helicase SWR1</fullName>
        <ecNumber evidence="4">3.6.4.12</ecNumber>
    </recommendedName>
    <alternativeName>
        <fullName evidence="18">Helicase swr1</fullName>
    </alternativeName>
</protein>
<dbReference type="PANTHER" id="PTHR45685">
    <property type="entry name" value="HELICASE SRCAP-RELATED"/>
    <property type="match status" value="1"/>
</dbReference>
<dbReference type="Proteomes" id="UP000095009">
    <property type="component" value="Unassembled WGS sequence"/>
</dbReference>
<evidence type="ECO:0000313" key="24">
    <source>
        <dbReference type="Proteomes" id="UP000095009"/>
    </source>
</evidence>
<feature type="region of interest" description="Disordered" evidence="19">
    <location>
        <begin position="1474"/>
        <end position="1522"/>
    </location>
</feature>
<reference evidence="23 24" key="1">
    <citation type="journal article" date="2016" name="Proc. Natl. Acad. Sci. U.S.A.">
        <title>Comparative genomics of biotechnologically important yeasts.</title>
        <authorList>
            <person name="Riley R."/>
            <person name="Haridas S."/>
            <person name="Wolfe K.H."/>
            <person name="Lopes M.R."/>
            <person name="Hittinger C.T."/>
            <person name="Goeker M."/>
            <person name="Salamov A.A."/>
            <person name="Wisecaver J.H."/>
            <person name="Long T.M."/>
            <person name="Calvey C.H."/>
            <person name="Aerts A.L."/>
            <person name="Barry K.W."/>
            <person name="Choi C."/>
            <person name="Clum A."/>
            <person name="Coughlan A.Y."/>
            <person name="Deshpande S."/>
            <person name="Douglass A.P."/>
            <person name="Hanson S.J."/>
            <person name="Klenk H.-P."/>
            <person name="LaButti K.M."/>
            <person name="Lapidus A."/>
            <person name="Lindquist E.A."/>
            <person name="Lipzen A.M."/>
            <person name="Meier-Kolthoff J.P."/>
            <person name="Ohm R.A."/>
            <person name="Otillar R.P."/>
            <person name="Pangilinan J.L."/>
            <person name="Peng Y."/>
            <person name="Rokas A."/>
            <person name="Rosa C.A."/>
            <person name="Scheuner C."/>
            <person name="Sibirny A.A."/>
            <person name="Slot J.C."/>
            <person name="Stielow J.B."/>
            <person name="Sun H."/>
            <person name="Kurtzman C.P."/>
            <person name="Blackwell M."/>
            <person name="Grigoriev I.V."/>
            <person name="Jeffries T.W."/>
        </authorList>
    </citation>
    <scope>NUCLEOTIDE SEQUENCE [LARGE SCALE GENOMIC DNA]</scope>
    <source>
        <strain evidence="23 24">DSM 6958</strain>
    </source>
</reference>
<dbReference type="GO" id="GO:0042393">
    <property type="term" value="F:histone binding"/>
    <property type="evidence" value="ECO:0007669"/>
    <property type="project" value="TreeGrafter"/>
</dbReference>
<evidence type="ECO:0000256" key="19">
    <source>
        <dbReference type="SAM" id="MobiDB-lite"/>
    </source>
</evidence>
<dbReference type="PROSITE" id="PS00690">
    <property type="entry name" value="DEAH_ATP_HELICASE"/>
    <property type="match status" value="1"/>
</dbReference>
<evidence type="ECO:0000259" key="20">
    <source>
        <dbReference type="PROSITE" id="PS51192"/>
    </source>
</evidence>
<dbReference type="GO" id="GO:0006338">
    <property type="term" value="P:chromatin remodeling"/>
    <property type="evidence" value="ECO:0007669"/>
    <property type="project" value="TreeGrafter"/>
</dbReference>
<evidence type="ECO:0000256" key="7">
    <source>
        <dbReference type="ARBA" id="ARBA00022806"/>
    </source>
</evidence>
<proteinExistence type="inferred from homology"/>
<gene>
    <name evidence="23" type="ORF">NADFUDRAFT_20676</name>
</gene>
<dbReference type="FunFam" id="3.40.50.300:FF:000655">
    <property type="entry name" value="Protein PHOTOPERIOD-INDEPENDENT EARLY FLOWERING 1"/>
    <property type="match status" value="1"/>
</dbReference>
<dbReference type="InterPro" id="IPR001650">
    <property type="entry name" value="Helicase_C-like"/>
</dbReference>
<evidence type="ECO:0000256" key="4">
    <source>
        <dbReference type="ARBA" id="ARBA00012551"/>
    </source>
</evidence>
<dbReference type="STRING" id="857566.A0A1E3PTU2"/>
<dbReference type="EC" id="3.6.4.12" evidence="4"/>
<keyword evidence="24" id="KW-1185">Reference proteome</keyword>
<evidence type="ECO:0000256" key="3">
    <source>
        <dbReference type="ARBA" id="ARBA00011826"/>
    </source>
</evidence>
<keyword evidence="13" id="KW-0804">Transcription</keyword>
<feature type="compositionally biased region" description="Acidic residues" evidence="19">
    <location>
        <begin position="638"/>
        <end position="647"/>
    </location>
</feature>
<feature type="compositionally biased region" description="Low complexity" evidence="19">
    <location>
        <begin position="590"/>
        <end position="614"/>
    </location>
</feature>
<evidence type="ECO:0000256" key="1">
    <source>
        <dbReference type="ARBA" id="ARBA00004123"/>
    </source>
</evidence>
<feature type="domain" description="Helicase ATP-binding" evidence="20">
    <location>
        <begin position="724"/>
        <end position="889"/>
    </location>
</feature>
<dbReference type="GO" id="GO:0003678">
    <property type="term" value="F:DNA helicase activity"/>
    <property type="evidence" value="ECO:0007669"/>
    <property type="project" value="UniProtKB-EC"/>
</dbReference>
<keyword evidence="9" id="KW-0156">Chromatin regulator</keyword>
<feature type="compositionally biased region" description="Low complexity" evidence="19">
    <location>
        <begin position="1482"/>
        <end position="1491"/>
    </location>
</feature>
<dbReference type="PROSITE" id="PS51194">
    <property type="entry name" value="HELICASE_CTER"/>
    <property type="match status" value="1"/>
</dbReference>
<dbReference type="InterPro" id="IPR038718">
    <property type="entry name" value="SNF2-like_sf"/>
</dbReference>
<evidence type="ECO:0000256" key="9">
    <source>
        <dbReference type="ARBA" id="ARBA00022853"/>
    </source>
</evidence>
<dbReference type="GO" id="GO:0016887">
    <property type="term" value="F:ATP hydrolysis activity"/>
    <property type="evidence" value="ECO:0007669"/>
    <property type="project" value="TreeGrafter"/>
</dbReference>
<dbReference type="SMART" id="SM00573">
    <property type="entry name" value="HSA"/>
    <property type="match status" value="1"/>
</dbReference>
<feature type="compositionally biased region" description="Basic and acidic residues" evidence="19">
    <location>
        <begin position="171"/>
        <end position="181"/>
    </location>
</feature>
<dbReference type="OrthoDB" id="372624at2759"/>
<dbReference type="Gene3D" id="3.40.50.300">
    <property type="entry name" value="P-loop containing nucleotide triphosphate hydrolases"/>
    <property type="match status" value="1"/>
</dbReference>
<keyword evidence="6" id="KW-0378">Hydrolase</keyword>
<dbReference type="InterPro" id="IPR000330">
    <property type="entry name" value="SNF2_N"/>
</dbReference>
<evidence type="ECO:0000256" key="6">
    <source>
        <dbReference type="ARBA" id="ARBA00022801"/>
    </source>
</evidence>
<evidence type="ECO:0000259" key="21">
    <source>
        <dbReference type="PROSITE" id="PS51194"/>
    </source>
</evidence>
<dbReference type="PROSITE" id="PS51204">
    <property type="entry name" value="HSA"/>
    <property type="match status" value="1"/>
</dbReference>
<feature type="region of interest" description="Disordered" evidence="19">
    <location>
        <begin position="127"/>
        <end position="195"/>
    </location>
</feature>
<feature type="domain" description="Helicase C-terminal" evidence="21">
    <location>
        <begin position="1256"/>
        <end position="1409"/>
    </location>
</feature>
<dbReference type="SMART" id="SM00490">
    <property type="entry name" value="HELICc"/>
    <property type="match status" value="1"/>
</dbReference>
<evidence type="ECO:0000256" key="12">
    <source>
        <dbReference type="ARBA" id="ARBA00023159"/>
    </source>
</evidence>
<dbReference type="SUPFAM" id="SSF52540">
    <property type="entry name" value="P-loop containing nucleoside triphosphate hydrolases"/>
    <property type="match status" value="2"/>
</dbReference>
<feature type="region of interest" description="Disordered" evidence="19">
    <location>
        <begin position="487"/>
        <end position="518"/>
    </location>
</feature>
<evidence type="ECO:0000259" key="22">
    <source>
        <dbReference type="PROSITE" id="PS51204"/>
    </source>
</evidence>
<accession>A0A1E3PTU2</accession>
<dbReference type="GO" id="GO:0003677">
    <property type="term" value="F:DNA binding"/>
    <property type="evidence" value="ECO:0007669"/>
    <property type="project" value="UniProtKB-KW"/>
</dbReference>
<feature type="compositionally biased region" description="Polar residues" evidence="19">
    <location>
        <begin position="146"/>
        <end position="160"/>
    </location>
</feature>
<dbReference type="Gene3D" id="3.40.50.10810">
    <property type="entry name" value="Tandem AAA-ATPase domain"/>
    <property type="match status" value="1"/>
</dbReference>
<evidence type="ECO:0000256" key="13">
    <source>
        <dbReference type="ARBA" id="ARBA00023163"/>
    </source>
</evidence>
<feature type="compositionally biased region" description="Polar residues" evidence="19">
    <location>
        <begin position="1492"/>
        <end position="1503"/>
    </location>
</feature>
<organism evidence="23 24">
    <name type="scientific">Nadsonia fulvescens var. elongata DSM 6958</name>
    <dbReference type="NCBI Taxonomy" id="857566"/>
    <lineage>
        <taxon>Eukaryota</taxon>
        <taxon>Fungi</taxon>
        <taxon>Dikarya</taxon>
        <taxon>Ascomycota</taxon>
        <taxon>Saccharomycotina</taxon>
        <taxon>Dipodascomycetes</taxon>
        <taxon>Dipodascales</taxon>
        <taxon>Dipodascales incertae sedis</taxon>
        <taxon>Nadsonia</taxon>
    </lineage>
</organism>
<sequence length="1560" mass="178632">MSIEELRDLEILEKKIQLAKILSENDAKVRQLFHLEKFVTLVNYDPILAKNDNSSVFEQFRQRFDLWSKIADSKSGGRVRSTRRQIHQQQKNVLGDLMNNQFAATLGDTNMPLPGAAVHKVLSGSKTTPFISKNSKEVEEKPHKAGSTSDSNKLSSPSLTNRKRQTATDLPKIKPDSEDINKRKRRKTPSSDIHLENKYLDNQNRCLEEESKLDKADMINDDDENNNLYIYDYENDSDYESDFDPAFAFSEFGPILPKVKLNYKLPPPTITHPSHVAHPEFNNSLDDYLSSYVTLDDDMTKEELEVYIKSQVELRQQIEQARLDGVLFDVNGEVGGINASKLKPYHDAERPITHHDHLVSHAIFFAKLMSEERKAHVSKAKKVATMIDLHSKRLKGADEKERKFEEKRIRQVARKTGQEVMKKWKLAEKVVLQRLAQRKQEEQRKEGKKQLNQILEKSALLLEARAADMTPISSGDTHHLIGDRVERQDAHSSGDEDDHISNLDSNTDKENSDFDDIEDDSLSVEELRRKYHHLENIKVQQNFEDEEINARNNEYIEDEGDNNSGDNVELHSEDSDTDLEFEQSFKDNFSGTDESGDSSSMDSDGDSSSGSESSDIPEVSNSSRLSALLGNEFNGSEADGDSEDYGVDSDYITPDVKNEETSSKLGISEVEPDKNSSVDDNIEAVKREPCVSISTEKDVASTTPPFLLRGTLRKYQHLGLDWLVGLYNSNTNGILADEMGLGKTIQTISLISYLACEKEIWGPHLIVVPTSVMLNWEMEFKRFAPGFKVMTYYGSPAQRKEKRRGWNKDNTWHICITSYQLVIQDQYAFRRKKWHYMILDEAHNIKNFRSQRWQALLNFNTERRLLLTGTPLQNNLIELWSLLYFLMPSSKASSMSMPDGFANLKDFQEWFARPVDKMVEGGEMADQEARATVHKLHQILRPYLLRRLKADVEKQMPAKYEHIVYCRLSKRQRYLYDDFMSRAQTKETLASGNFLSIINCLMQLRKVCNHPDLFEVRPIVTSLAVPRSVAADYEIKDLLIRRRLLSQENNVDFGACNLIVTKNEDLSTYDADSMIKIQAHDQLNEECRLFRESIGNDDSEPDFITMEGHARYRNKIKLRAILERTQHALYLSDLRSQKTPIYGRNVLRLCSSTTKPDPLMIDDSKYDWTRNDLLAEVQVSPKQRQTSMIEVIDKFSFVTPPVVCLDMCKWIFQGLDDDTIERIRNNNMKDDPFHQSQVKLSIAFPDKRLLQYDCGKLQRLAFLLQDLTAEGHRALIFTQMTKVLDILEQFLNIHGYRYLRLDGSTKIEQRQIMTERFNTDPKIPVFILSTRSGGLGINLTGADTVIFYDSDWNPSMDKQCQDRCHRIGQTRDVHIYRLVSEYTIESNILKKANQKSILDDVVIQEGEFTTDYFSKISVRDMLGDEVDGAIPTDKLLLEENLSSKSIESALASAEDAEDSAAAKAAMREVNVDAEDFDESRARSMSVSRAVSQTPVPEKSSTAEPDTVLPDDNYQDTETAQTSQLISVSLNETGDEEEEEIGDIDDYMIRFIEGGWFWDTR</sequence>
<evidence type="ECO:0000256" key="18">
    <source>
        <dbReference type="ARBA" id="ARBA00074297"/>
    </source>
</evidence>
<name>A0A1E3PTU2_9ASCO</name>
<evidence type="ECO:0000256" key="10">
    <source>
        <dbReference type="ARBA" id="ARBA00023015"/>
    </source>
</evidence>
<keyword evidence="12" id="KW-0010">Activator</keyword>